<evidence type="ECO:0000256" key="4">
    <source>
        <dbReference type="ARBA" id="ARBA00022475"/>
    </source>
</evidence>
<keyword evidence="5 8" id="KW-0812">Transmembrane</keyword>
<dbReference type="InterPro" id="IPR034294">
    <property type="entry name" value="Aquaporin_transptr"/>
</dbReference>
<evidence type="ECO:0000256" key="2">
    <source>
        <dbReference type="ARBA" id="ARBA00006175"/>
    </source>
</evidence>
<keyword evidence="4" id="KW-1003">Cell membrane</keyword>
<gene>
    <name evidence="10" type="primary">aqpZ</name>
    <name evidence="10" type="ORF">GCM10010389_49130</name>
</gene>
<reference evidence="10" key="1">
    <citation type="journal article" date="2014" name="Int. J. Syst. Evol. Microbiol.">
        <title>Complete genome sequence of Corynebacterium casei LMG S-19264T (=DSM 44701T), isolated from a smear-ripened cheese.</title>
        <authorList>
            <consortium name="US DOE Joint Genome Institute (JGI-PGF)"/>
            <person name="Walter F."/>
            <person name="Albersmeier A."/>
            <person name="Kalinowski J."/>
            <person name="Ruckert C."/>
        </authorList>
    </citation>
    <scope>NUCLEOTIDE SEQUENCE</scope>
    <source>
        <strain evidence="10">JCM 5016</strain>
    </source>
</reference>
<comment type="subcellular location">
    <subcellularLocation>
        <location evidence="1">Cell membrane</location>
        <topology evidence="1">Multi-pass membrane protein</topology>
    </subcellularLocation>
</comment>
<evidence type="ECO:0000256" key="6">
    <source>
        <dbReference type="ARBA" id="ARBA00022989"/>
    </source>
</evidence>
<dbReference type="Gene3D" id="1.20.1080.10">
    <property type="entry name" value="Glycerol uptake facilitator protein"/>
    <property type="match status" value="1"/>
</dbReference>
<feature type="transmembrane region" description="Helical" evidence="9">
    <location>
        <begin position="216"/>
        <end position="233"/>
    </location>
</feature>
<feature type="transmembrane region" description="Helical" evidence="9">
    <location>
        <begin position="46"/>
        <end position="66"/>
    </location>
</feature>
<keyword evidence="11" id="KW-1185">Reference proteome</keyword>
<dbReference type="InterPro" id="IPR000425">
    <property type="entry name" value="MIP"/>
</dbReference>
<dbReference type="InterPro" id="IPR023271">
    <property type="entry name" value="Aquaporin-like"/>
</dbReference>
<keyword evidence="3 8" id="KW-0813">Transport</keyword>
<sequence>MDAKAVETPAARTTKAEPNPIAAEFFGTLILVLFGVGSVVLAGKYIGALGVALAFGLTLLVLAYGLGPISGSHVNPAVTLGMLLSRRIPAHTAIQYWVAQLLGSIAGAALLLLVASQVPGVRIQGDFGSNGYGTRSSVGINIFGAFVIEILLTFLLVFVCLTVTDKLALDGFDGLSIGLALAVANLVGIPLTGASVNPARSLGPAVFAGSAALSQLWLFLVAPLVGGALAAAVHRITHPAAHRAEEIRETDQDRTAA</sequence>
<dbReference type="EMBL" id="BMWH01000023">
    <property type="protein sequence ID" value="GHA03836.1"/>
    <property type="molecule type" value="Genomic_DNA"/>
</dbReference>
<keyword evidence="6 9" id="KW-1133">Transmembrane helix</keyword>
<dbReference type="PRINTS" id="PR00783">
    <property type="entry name" value="MINTRINSICP"/>
</dbReference>
<dbReference type="NCBIfam" id="TIGR00861">
    <property type="entry name" value="MIP"/>
    <property type="match status" value="1"/>
</dbReference>
<dbReference type="InterPro" id="IPR022357">
    <property type="entry name" value="MIP_CS"/>
</dbReference>
<dbReference type="PANTHER" id="PTHR19139:SF199">
    <property type="entry name" value="MIP17260P"/>
    <property type="match status" value="1"/>
</dbReference>
<dbReference type="AlphaFoldDB" id="A0A918VK18"/>
<protein>
    <submittedName>
        <fullName evidence="10">Aquaporin Z</fullName>
    </submittedName>
</protein>
<evidence type="ECO:0000256" key="7">
    <source>
        <dbReference type="ARBA" id="ARBA00023136"/>
    </source>
</evidence>
<evidence type="ECO:0000256" key="9">
    <source>
        <dbReference type="SAM" id="Phobius"/>
    </source>
</evidence>
<dbReference type="RefSeq" id="WP_190059648.1">
    <property type="nucleotide sequence ID" value="NZ_BMWH01000023.1"/>
</dbReference>
<reference evidence="10" key="2">
    <citation type="submission" date="2020-09" db="EMBL/GenBank/DDBJ databases">
        <authorList>
            <person name="Sun Q."/>
            <person name="Ohkuma M."/>
        </authorList>
    </citation>
    <scope>NUCLEOTIDE SEQUENCE</scope>
    <source>
        <strain evidence="10">JCM 5016</strain>
    </source>
</reference>
<dbReference type="Proteomes" id="UP000623010">
    <property type="component" value="Unassembled WGS sequence"/>
</dbReference>
<dbReference type="GO" id="GO:0015250">
    <property type="term" value="F:water channel activity"/>
    <property type="evidence" value="ECO:0007669"/>
    <property type="project" value="TreeGrafter"/>
</dbReference>
<feature type="transmembrane region" description="Helical" evidence="9">
    <location>
        <begin position="175"/>
        <end position="196"/>
    </location>
</feature>
<name>A0A918VK18_9ACTN</name>
<accession>A0A918VK18</accession>
<feature type="transmembrane region" description="Helical" evidence="9">
    <location>
        <begin position="96"/>
        <end position="118"/>
    </location>
</feature>
<evidence type="ECO:0000313" key="11">
    <source>
        <dbReference type="Proteomes" id="UP000623010"/>
    </source>
</evidence>
<dbReference type="PROSITE" id="PS00221">
    <property type="entry name" value="MIP"/>
    <property type="match status" value="1"/>
</dbReference>
<evidence type="ECO:0000256" key="5">
    <source>
        <dbReference type="ARBA" id="ARBA00022692"/>
    </source>
</evidence>
<feature type="transmembrane region" description="Helical" evidence="9">
    <location>
        <begin position="138"/>
        <end position="163"/>
    </location>
</feature>
<evidence type="ECO:0000313" key="10">
    <source>
        <dbReference type="EMBL" id="GHA03836.1"/>
    </source>
</evidence>
<evidence type="ECO:0000256" key="1">
    <source>
        <dbReference type="ARBA" id="ARBA00004651"/>
    </source>
</evidence>
<comment type="caution">
    <text evidence="10">The sequence shown here is derived from an EMBL/GenBank/DDBJ whole genome shotgun (WGS) entry which is preliminary data.</text>
</comment>
<dbReference type="GO" id="GO:0005886">
    <property type="term" value="C:plasma membrane"/>
    <property type="evidence" value="ECO:0007669"/>
    <property type="project" value="UniProtKB-SubCell"/>
</dbReference>
<evidence type="ECO:0000256" key="8">
    <source>
        <dbReference type="RuleBase" id="RU000477"/>
    </source>
</evidence>
<evidence type="ECO:0000256" key="3">
    <source>
        <dbReference type="ARBA" id="ARBA00022448"/>
    </source>
</evidence>
<proteinExistence type="inferred from homology"/>
<dbReference type="PANTHER" id="PTHR19139">
    <property type="entry name" value="AQUAPORIN TRANSPORTER"/>
    <property type="match status" value="1"/>
</dbReference>
<dbReference type="Pfam" id="PF00230">
    <property type="entry name" value="MIP"/>
    <property type="match status" value="1"/>
</dbReference>
<organism evidence="10 11">
    <name type="scientific">Streptomyces echinoruber</name>
    <dbReference type="NCBI Taxonomy" id="68898"/>
    <lineage>
        <taxon>Bacteria</taxon>
        <taxon>Bacillati</taxon>
        <taxon>Actinomycetota</taxon>
        <taxon>Actinomycetes</taxon>
        <taxon>Kitasatosporales</taxon>
        <taxon>Streptomycetaceae</taxon>
        <taxon>Streptomyces</taxon>
    </lineage>
</organism>
<comment type="similarity">
    <text evidence="2 8">Belongs to the MIP/aquaporin (TC 1.A.8) family.</text>
</comment>
<keyword evidence="7 9" id="KW-0472">Membrane</keyword>
<feature type="transmembrane region" description="Helical" evidence="9">
    <location>
        <begin position="21"/>
        <end position="40"/>
    </location>
</feature>
<dbReference type="SUPFAM" id="SSF81338">
    <property type="entry name" value="Aquaporin-like"/>
    <property type="match status" value="1"/>
</dbReference>